<feature type="region of interest" description="Disordered" evidence="1">
    <location>
        <begin position="1"/>
        <end position="22"/>
    </location>
</feature>
<evidence type="ECO:0000256" key="1">
    <source>
        <dbReference type="SAM" id="MobiDB-lite"/>
    </source>
</evidence>
<organism evidence="2">
    <name type="scientific">marine sediment metagenome</name>
    <dbReference type="NCBI Taxonomy" id="412755"/>
    <lineage>
        <taxon>unclassified sequences</taxon>
        <taxon>metagenomes</taxon>
        <taxon>ecological metagenomes</taxon>
    </lineage>
</organism>
<proteinExistence type="predicted"/>
<comment type="caution">
    <text evidence="2">The sequence shown here is derived from an EMBL/GenBank/DDBJ whole genome shotgun (WGS) entry which is preliminary data.</text>
</comment>
<protein>
    <submittedName>
        <fullName evidence="2">Uncharacterized protein</fullName>
    </submittedName>
</protein>
<reference evidence="2" key="1">
    <citation type="journal article" date="2015" name="Nature">
        <title>Complex archaea that bridge the gap between prokaryotes and eukaryotes.</title>
        <authorList>
            <person name="Spang A."/>
            <person name="Saw J.H."/>
            <person name="Jorgensen S.L."/>
            <person name="Zaremba-Niedzwiedzka K."/>
            <person name="Martijn J."/>
            <person name="Lind A.E."/>
            <person name="van Eijk R."/>
            <person name="Schleper C."/>
            <person name="Guy L."/>
            <person name="Ettema T.J."/>
        </authorList>
    </citation>
    <scope>NUCLEOTIDE SEQUENCE</scope>
</reference>
<gene>
    <name evidence="2" type="ORF">LCGC14_2762700</name>
</gene>
<feature type="non-terminal residue" evidence="2">
    <location>
        <position position="1"/>
    </location>
</feature>
<dbReference type="EMBL" id="LAZR01050821">
    <property type="protein sequence ID" value="KKK86491.1"/>
    <property type="molecule type" value="Genomic_DNA"/>
</dbReference>
<dbReference type="AlphaFoldDB" id="A0A0F9BQ46"/>
<sequence length="42" mass="4052">SGQPAQAAGPGSGGGFQNYGTMRIEAGSDTDVAVSTLVGALR</sequence>
<accession>A0A0F9BQ46</accession>
<evidence type="ECO:0000313" key="2">
    <source>
        <dbReference type="EMBL" id="KKK86491.1"/>
    </source>
</evidence>
<name>A0A0F9BQ46_9ZZZZ</name>